<evidence type="ECO:0000313" key="4">
    <source>
        <dbReference type="Proteomes" id="UP000287188"/>
    </source>
</evidence>
<dbReference type="SUPFAM" id="SSF46785">
    <property type="entry name" value="Winged helix' DNA-binding domain"/>
    <property type="match status" value="1"/>
</dbReference>
<dbReference type="InterPro" id="IPR027395">
    <property type="entry name" value="WH_DNA-bd_dom"/>
</dbReference>
<dbReference type="InterPro" id="IPR036390">
    <property type="entry name" value="WH_DNA-bd_sf"/>
</dbReference>
<accession>A0A402AYR6</accession>
<organism evidence="3 4">
    <name type="scientific">Dictyobacter kobayashii</name>
    <dbReference type="NCBI Taxonomy" id="2014872"/>
    <lineage>
        <taxon>Bacteria</taxon>
        <taxon>Bacillati</taxon>
        <taxon>Chloroflexota</taxon>
        <taxon>Ktedonobacteria</taxon>
        <taxon>Ktedonobacterales</taxon>
        <taxon>Dictyobacteraceae</taxon>
        <taxon>Dictyobacter</taxon>
    </lineage>
</organism>
<keyword evidence="4" id="KW-1185">Reference proteome</keyword>
<evidence type="ECO:0000313" key="3">
    <source>
        <dbReference type="EMBL" id="GCE24228.1"/>
    </source>
</evidence>
<comment type="caution">
    <text evidence="3">The sequence shown here is derived from an EMBL/GenBank/DDBJ whole genome shotgun (WGS) entry which is preliminary data.</text>
</comment>
<dbReference type="Gene3D" id="1.10.10.10">
    <property type="entry name" value="Winged helix-like DNA-binding domain superfamily/Winged helix DNA-binding domain"/>
    <property type="match status" value="1"/>
</dbReference>
<dbReference type="PANTHER" id="PTHR37318">
    <property type="entry name" value="BSL7504 PROTEIN"/>
    <property type="match status" value="1"/>
</dbReference>
<dbReference type="EMBL" id="BIFS01000002">
    <property type="protein sequence ID" value="GCE24228.1"/>
    <property type="molecule type" value="Genomic_DNA"/>
</dbReference>
<dbReference type="Pfam" id="PF13601">
    <property type="entry name" value="HTH_34"/>
    <property type="match status" value="1"/>
</dbReference>
<evidence type="ECO:0000259" key="2">
    <source>
        <dbReference type="Pfam" id="PF13601"/>
    </source>
</evidence>
<dbReference type="Proteomes" id="UP000287188">
    <property type="component" value="Unassembled WGS sequence"/>
</dbReference>
<dbReference type="AlphaFoldDB" id="A0A402AYR6"/>
<dbReference type="OrthoDB" id="9800369at2"/>
<feature type="region of interest" description="Disordered" evidence="1">
    <location>
        <begin position="1"/>
        <end position="21"/>
    </location>
</feature>
<reference evidence="4" key="1">
    <citation type="submission" date="2018-12" db="EMBL/GenBank/DDBJ databases">
        <title>Tengunoibacter tsumagoiensis gen. nov., sp. nov., Dictyobacter kobayashii sp. nov., D. alpinus sp. nov., and D. joshuensis sp. nov. and description of Dictyobacteraceae fam. nov. within the order Ktedonobacterales isolated from Tengu-no-mugimeshi.</title>
        <authorList>
            <person name="Wang C.M."/>
            <person name="Zheng Y."/>
            <person name="Sakai Y."/>
            <person name="Toyoda A."/>
            <person name="Minakuchi Y."/>
            <person name="Abe K."/>
            <person name="Yokota A."/>
            <person name="Yabe S."/>
        </authorList>
    </citation>
    <scope>NUCLEOTIDE SEQUENCE [LARGE SCALE GENOMIC DNA]</scope>
    <source>
        <strain evidence="4">Uno11</strain>
    </source>
</reference>
<feature type="domain" description="Winged helix DNA-binding" evidence="2">
    <location>
        <begin position="29"/>
        <end position="108"/>
    </location>
</feature>
<sequence length="117" mass="13563">MAASQHDFSPEEQHHHPRLQLNEAIHQPVRLSLMALLAKAKRADFAFLRDQLELGDSNLSRHLTALEELGYIEIEKVFEKKRARTWVTLSPTGRQALEDHIRILRQIVEQPLDLPEN</sequence>
<gene>
    <name evidence="3" type="ORF">KDK_80280</name>
</gene>
<dbReference type="RefSeq" id="WP_126557480.1">
    <property type="nucleotide sequence ID" value="NZ_BIFS01000002.1"/>
</dbReference>
<evidence type="ECO:0000256" key="1">
    <source>
        <dbReference type="SAM" id="MobiDB-lite"/>
    </source>
</evidence>
<protein>
    <submittedName>
        <fullName evidence="3">Transcriptional regulator</fullName>
    </submittedName>
</protein>
<dbReference type="InterPro" id="IPR036388">
    <property type="entry name" value="WH-like_DNA-bd_sf"/>
</dbReference>
<name>A0A402AYR6_9CHLR</name>
<dbReference type="PANTHER" id="PTHR37318:SF1">
    <property type="entry name" value="BSL7504 PROTEIN"/>
    <property type="match status" value="1"/>
</dbReference>
<proteinExistence type="predicted"/>